<evidence type="ECO:0000256" key="2">
    <source>
        <dbReference type="ARBA" id="ARBA00022692"/>
    </source>
</evidence>
<feature type="region of interest" description="Disordered" evidence="8">
    <location>
        <begin position="1"/>
        <end position="28"/>
    </location>
</feature>
<dbReference type="Proteomes" id="UP001251870">
    <property type="component" value="Unassembled WGS sequence"/>
</dbReference>
<evidence type="ECO:0000256" key="8">
    <source>
        <dbReference type="SAM" id="MobiDB-lite"/>
    </source>
</evidence>
<keyword evidence="7" id="KW-1003">Cell membrane</keyword>
<keyword evidence="7" id="KW-0813">Transport</keyword>
<feature type="transmembrane region" description="Helical" evidence="7">
    <location>
        <begin position="96"/>
        <end position="120"/>
    </location>
</feature>
<sequence>MSSTELSAESAPLRSGRRRRRRRDPEGNMPLKEHIRELRNRFIIAALGILAGAVVGFLFYDQLFGLITEPVLEYGDVGGGRNTAIAFNTIGQPLDLMIRISIFVGIVVSSPVWLYQLWAFIMPGLKKTEKRYAIGFIAAAVPLFVGGVVLSYVVLPRAVQFLFSLNPEGTDNIIAPDVYFTFVLNFALAFGVAMIIPVVLVGVNMMGLITGKRVLKSWRGTVMFIAVVSALAAPGGEAMTMFFIMGPLTLLFVIAIGICLLNDRRREKRQRRREEENEALIRGAGR</sequence>
<protein>
    <recommendedName>
        <fullName evidence="7">Sec-independent protein translocase protein TatC</fullName>
    </recommendedName>
</protein>
<feature type="transmembrane region" description="Helical" evidence="7">
    <location>
        <begin position="42"/>
        <end position="60"/>
    </location>
</feature>
<keyword evidence="3 7" id="KW-0653">Protein transport</keyword>
<evidence type="ECO:0000313" key="9">
    <source>
        <dbReference type="EMBL" id="MDR8018632.1"/>
    </source>
</evidence>
<reference evidence="9 10" key="1">
    <citation type="submission" date="2023-09" db="EMBL/GenBank/DDBJ databases">
        <title>Description of three actinobacteria isolated from air of manufacturing shop in a pharmaceutical factory.</title>
        <authorList>
            <person name="Zhang D.-F."/>
        </authorList>
    </citation>
    <scope>NUCLEOTIDE SEQUENCE [LARGE SCALE GENOMIC DNA]</scope>
    <source>
        <strain evidence="9 10">LY-0111</strain>
    </source>
</reference>
<feature type="transmembrane region" description="Helical" evidence="7">
    <location>
        <begin position="217"/>
        <end position="235"/>
    </location>
</feature>
<keyword evidence="6 7" id="KW-0472">Membrane</keyword>
<comment type="caution">
    <text evidence="9">The sequence shown here is derived from an EMBL/GenBank/DDBJ whole genome shotgun (WGS) entry which is preliminary data.</text>
</comment>
<evidence type="ECO:0000313" key="10">
    <source>
        <dbReference type="Proteomes" id="UP001251870"/>
    </source>
</evidence>
<evidence type="ECO:0000256" key="5">
    <source>
        <dbReference type="ARBA" id="ARBA00023010"/>
    </source>
</evidence>
<keyword evidence="4 7" id="KW-1133">Transmembrane helix</keyword>
<dbReference type="EMBL" id="JAVKGR010000002">
    <property type="protein sequence ID" value="MDR8018632.1"/>
    <property type="molecule type" value="Genomic_DNA"/>
</dbReference>
<comment type="subunit">
    <text evidence="7">The Tat system comprises two distinct complexes: a TatABC complex, containing multiple copies of TatA, TatB and TatC subunits, and a separate TatA complex, containing only TatA subunits. Substrates initially bind to the TatABC complex, which probably triggers association of the separate TatA complex to form the active translocon.</text>
</comment>
<evidence type="ECO:0000256" key="4">
    <source>
        <dbReference type="ARBA" id="ARBA00022989"/>
    </source>
</evidence>
<keyword evidence="2 7" id="KW-0812">Transmembrane</keyword>
<gene>
    <name evidence="7 9" type="primary">tatC</name>
    <name evidence="9" type="ORF">RIL96_03520</name>
</gene>
<feature type="transmembrane region" description="Helical" evidence="7">
    <location>
        <begin position="178"/>
        <end position="205"/>
    </location>
</feature>
<dbReference type="PANTHER" id="PTHR30371:SF0">
    <property type="entry name" value="SEC-INDEPENDENT PROTEIN TRANSLOCASE PROTEIN TATC, CHLOROPLASTIC-RELATED"/>
    <property type="match status" value="1"/>
</dbReference>
<proteinExistence type="inferred from homology"/>
<comment type="similarity">
    <text evidence="7">Belongs to the TatC family.</text>
</comment>
<evidence type="ECO:0000256" key="1">
    <source>
        <dbReference type="ARBA" id="ARBA00004141"/>
    </source>
</evidence>
<feature type="transmembrane region" description="Helical" evidence="7">
    <location>
        <begin position="241"/>
        <end position="262"/>
    </location>
</feature>
<comment type="function">
    <text evidence="7">Part of the twin-arginine translocation (Tat) system that transports large folded proteins containing a characteristic twin-arginine motif in their signal peptide across membranes. Together with TatB, TatC is part of a receptor directly interacting with Tat signal peptides.</text>
</comment>
<keyword evidence="5 7" id="KW-0811">Translocation</keyword>
<feature type="transmembrane region" description="Helical" evidence="7">
    <location>
        <begin position="132"/>
        <end position="155"/>
    </location>
</feature>
<dbReference type="PANTHER" id="PTHR30371">
    <property type="entry name" value="SEC-INDEPENDENT PROTEIN TRANSLOCASE PROTEIN TATC"/>
    <property type="match status" value="1"/>
</dbReference>
<dbReference type="InterPro" id="IPR002033">
    <property type="entry name" value="TatC"/>
</dbReference>
<dbReference type="RefSeq" id="WP_310547616.1">
    <property type="nucleotide sequence ID" value="NZ_JAVKGR010000002.1"/>
</dbReference>
<name>A0ABU2DQ49_9MICC</name>
<accession>A0ABU2DQ49</accession>
<evidence type="ECO:0000256" key="3">
    <source>
        <dbReference type="ARBA" id="ARBA00022927"/>
    </source>
</evidence>
<keyword evidence="10" id="KW-1185">Reference proteome</keyword>
<organism evidence="9 10">
    <name type="scientific">Nesterenkonia aerolata</name>
    <dbReference type="NCBI Taxonomy" id="3074079"/>
    <lineage>
        <taxon>Bacteria</taxon>
        <taxon>Bacillati</taxon>
        <taxon>Actinomycetota</taxon>
        <taxon>Actinomycetes</taxon>
        <taxon>Micrococcales</taxon>
        <taxon>Micrococcaceae</taxon>
        <taxon>Nesterenkonia</taxon>
    </lineage>
</organism>
<evidence type="ECO:0000256" key="7">
    <source>
        <dbReference type="HAMAP-Rule" id="MF_00902"/>
    </source>
</evidence>
<dbReference type="NCBIfam" id="TIGR00945">
    <property type="entry name" value="tatC"/>
    <property type="match status" value="1"/>
</dbReference>
<dbReference type="PRINTS" id="PR01840">
    <property type="entry name" value="TATCFAMILY"/>
</dbReference>
<dbReference type="HAMAP" id="MF_00902">
    <property type="entry name" value="TatC"/>
    <property type="match status" value="1"/>
</dbReference>
<evidence type="ECO:0000256" key="6">
    <source>
        <dbReference type="ARBA" id="ARBA00023136"/>
    </source>
</evidence>
<dbReference type="Pfam" id="PF00902">
    <property type="entry name" value="TatC"/>
    <property type="match status" value="1"/>
</dbReference>
<comment type="subcellular location">
    <subcellularLocation>
        <location evidence="7">Cell membrane</location>
        <topology evidence="7">Multi-pass membrane protein</topology>
    </subcellularLocation>
    <subcellularLocation>
        <location evidence="1">Membrane</location>
        <topology evidence="1">Multi-pass membrane protein</topology>
    </subcellularLocation>
</comment>